<dbReference type="Proteomes" id="UP000431401">
    <property type="component" value="Unassembled WGS sequence"/>
</dbReference>
<accession>A0A7K0E269</accession>
<comment type="caution">
    <text evidence="2">The sequence shown here is derived from an EMBL/GenBank/DDBJ whole genome shotgun (WGS) entry which is preliminary data.</text>
</comment>
<name>A0A7K0E269_9NOCA</name>
<gene>
    <name evidence="2" type="ORF">NRB56_74780</name>
</gene>
<sequence length="89" mass="9647">MQRVRTQPRRATDPLTVAALAEIHLDHARLAYLSACETALTTDARLLDEAIHLASAFQLAGYPHVIGTLWTIADQTTVQIAASLGLLQV</sequence>
<evidence type="ECO:0000313" key="3">
    <source>
        <dbReference type="Proteomes" id="UP000431401"/>
    </source>
</evidence>
<dbReference type="OrthoDB" id="3206999at2"/>
<dbReference type="EMBL" id="WEGI01000024">
    <property type="protein sequence ID" value="MQY31867.1"/>
    <property type="molecule type" value="Genomic_DNA"/>
</dbReference>
<dbReference type="Pfam" id="PF12770">
    <property type="entry name" value="CHAT"/>
    <property type="match status" value="1"/>
</dbReference>
<keyword evidence="3" id="KW-1185">Reference proteome</keyword>
<proteinExistence type="predicted"/>
<feature type="domain" description="CHAT" evidence="1">
    <location>
        <begin position="10"/>
        <end position="82"/>
    </location>
</feature>
<evidence type="ECO:0000313" key="2">
    <source>
        <dbReference type="EMBL" id="MQY31867.1"/>
    </source>
</evidence>
<protein>
    <recommendedName>
        <fullName evidence="1">CHAT domain-containing protein</fullName>
    </recommendedName>
</protein>
<dbReference type="InterPro" id="IPR024983">
    <property type="entry name" value="CHAT_dom"/>
</dbReference>
<dbReference type="AlphaFoldDB" id="A0A7K0E269"/>
<evidence type="ECO:0000259" key="1">
    <source>
        <dbReference type="Pfam" id="PF12770"/>
    </source>
</evidence>
<dbReference type="RefSeq" id="WP_153349075.1">
    <property type="nucleotide sequence ID" value="NZ_WEGI01000024.1"/>
</dbReference>
<organism evidence="2 3">
    <name type="scientific">Nocardia aurantia</name>
    <dbReference type="NCBI Taxonomy" id="2585199"/>
    <lineage>
        <taxon>Bacteria</taxon>
        <taxon>Bacillati</taxon>
        <taxon>Actinomycetota</taxon>
        <taxon>Actinomycetes</taxon>
        <taxon>Mycobacteriales</taxon>
        <taxon>Nocardiaceae</taxon>
        <taxon>Nocardia</taxon>
    </lineage>
</organism>
<reference evidence="2 3" key="1">
    <citation type="submission" date="2019-10" db="EMBL/GenBank/DDBJ databases">
        <title>Nocardia macrotermitis sp. nov. and Nocardia aurantia sp. nov., isolated from the gut of fungus growing-termite Macrotermes natalensis.</title>
        <authorList>
            <person name="Benndorf R."/>
            <person name="Schwitalla J."/>
            <person name="Martin K."/>
            <person name="De Beer W."/>
            <person name="Kaster A.-K."/>
            <person name="Vollmers J."/>
            <person name="Poulsen M."/>
            <person name="Beemelmanns C."/>
        </authorList>
    </citation>
    <scope>NUCLEOTIDE SEQUENCE [LARGE SCALE GENOMIC DNA]</scope>
    <source>
        <strain evidence="2 3">RB56</strain>
    </source>
</reference>